<comment type="pathway">
    <text evidence="7">Carbohydrate degradation; 2-deoxy-D-ribose 1-phosphate degradation; D-glyceraldehyde 3-phosphate and acetaldehyde from 2-deoxy-alpha-D-ribose 1-phosphate: step 2/2.</text>
</comment>
<dbReference type="HAMAP" id="MF_00114">
    <property type="entry name" value="DeoC_type1"/>
    <property type="match status" value="1"/>
</dbReference>
<evidence type="ECO:0000256" key="6">
    <source>
        <dbReference type="ARBA" id="ARBA00056337"/>
    </source>
</evidence>
<dbReference type="InterPro" id="IPR028581">
    <property type="entry name" value="DeoC_typeI"/>
</dbReference>
<dbReference type="GO" id="GO:0004139">
    <property type="term" value="F:deoxyribose-phosphate aldolase activity"/>
    <property type="evidence" value="ECO:0007669"/>
    <property type="project" value="UniProtKB-UniRule"/>
</dbReference>
<protein>
    <recommendedName>
        <fullName evidence="7">Deoxyribose-phosphate aldolase</fullName>
        <shortName evidence="7">DERA</shortName>
        <ecNumber evidence="7">4.1.2.4</ecNumber>
    </recommendedName>
    <alternativeName>
        <fullName evidence="7">2-deoxy-D-ribose 5-phosphate aldolase</fullName>
    </alternativeName>
    <alternativeName>
        <fullName evidence="7">Phosphodeoxyriboaldolase</fullName>
        <shortName evidence="7">Deoxyriboaldolase</shortName>
    </alternativeName>
</protein>
<evidence type="ECO:0000256" key="4">
    <source>
        <dbReference type="ARBA" id="ARBA00023270"/>
    </source>
</evidence>
<dbReference type="EMBL" id="CP003587">
    <property type="protein sequence ID" value="AGY57341.1"/>
    <property type="molecule type" value="Genomic_DNA"/>
</dbReference>
<dbReference type="GO" id="GO:0016052">
    <property type="term" value="P:carbohydrate catabolic process"/>
    <property type="evidence" value="ECO:0007669"/>
    <property type="project" value="TreeGrafter"/>
</dbReference>
<dbReference type="GO" id="GO:0005737">
    <property type="term" value="C:cytoplasm"/>
    <property type="evidence" value="ECO:0007669"/>
    <property type="project" value="UniProtKB-SubCell"/>
</dbReference>
<dbReference type="GO" id="GO:0009264">
    <property type="term" value="P:deoxyribonucleotide catabolic process"/>
    <property type="evidence" value="ECO:0007669"/>
    <property type="project" value="UniProtKB-UniRule"/>
</dbReference>
<evidence type="ECO:0000256" key="7">
    <source>
        <dbReference type="HAMAP-Rule" id="MF_00114"/>
    </source>
</evidence>
<dbReference type="EC" id="4.1.2.4" evidence="7"/>
<dbReference type="NCBIfam" id="TIGR00126">
    <property type="entry name" value="deoC"/>
    <property type="match status" value="1"/>
</dbReference>
<comment type="function">
    <text evidence="6 7">Catalyzes a reversible aldol reaction between acetaldehyde and D-glyceraldehyde 3-phosphate to generate 2-deoxy-D-ribose 5-phosphate.</text>
</comment>
<dbReference type="PANTHER" id="PTHR10889:SF1">
    <property type="entry name" value="DEOXYRIBOSE-PHOSPHATE ALDOLASE"/>
    <property type="match status" value="1"/>
</dbReference>
<evidence type="ECO:0000313" key="9">
    <source>
        <dbReference type="Proteomes" id="UP000017396"/>
    </source>
</evidence>
<dbReference type="GO" id="GO:0006018">
    <property type="term" value="P:2-deoxyribose 1-phosphate catabolic process"/>
    <property type="evidence" value="ECO:0007669"/>
    <property type="project" value="UniProtKB-UniRule"/>
</dbReference>
<reference evidence="8 9" key="1">
    <citation type="journal article" date="2013" name="PLoS ONE">
        <title>Cultivation and Complete Genome Sequencing of Gloeobacter kilaueensis sp. nov., from a Lava Cave in Kilauea Caldera, Hawai'i.</title>
        <authorList>
            <person name="Saw J.H."/>
            <person name="Schatz M."/>
            <person name="Brown M.V."/>
            <person name="Kunkel D.D."/>
            <person name="Foster J.S."/>
            <person name="Shick H."/>
            <person name="Christensen S."/>
            <person name="Hou S."/>
            <person name="Wan X."/>
            <person name="Donachie S.P."/>
        </authorList>
    </citation>
    <scope>NUCLEOTIDE SEQUENCE [LARGE SCALE GENOMIC DNA]</scope>
    <source>
        <strain evidence="9">JS</strain>
    </source>
</reference>
<dbReference type="STRING" id="1183438.GKIL_1095"/>
<evidence type="ECO:0000256" key="1">
    <source>
        <dbReference type="ARBA" id="ARBA00010936"/>
    </source>
</evidence>
<evidence type="ECO:0000256" key="3">
    <source>
        <dbReference type="ARBA" id="ARBA00023239"/>
    </source>
</evidence>
<dbReference type="RefSeq" id="WP_023172411.1">
    <property type="nucleotide sequence ID" value="NC_022600.1"/>
</dbReference>
<dbReference type="InterPro" id="IPR011343">
    <property type="entry name" value="DeoC"/>
</dbReference>
<dbReference type="Gene3D" id="3.20.20.70">
    <property type="entry name" value="Aldolase class I"/>
    <property type="match status" value="1"/>
</dbReference>
<keyword evidence="4 7" id="KW-0704">Schiff base</keyword>
<keyword evidence="3 7" id="KW-0456">Lyase</keyword>
<dbReference type="Pfam" id="PF01791">
    <property type="entry name" value="DeoC"/>
    <property type="match status" value="1"/>
</dbReference>
<dbReference type="PIRSF" id="PIRSF001357">
    <property type="entry name" value="DeoC"/>
    <property type="match status" value="1"/>
</dbReference>
<proteinExistence type="inferred from homology"/>
<gene>
    <name evidence="7 8" type="primary">deoC</name>
    <name evidence="8" type="ORF">GKIL_1095</name>
</gene>
<comment type="similarity">
    <text evidence="1 7">Belongs to the DeoC/FbaB aldolase family. DeoC type 1 subfamily.</text>
</comment>
<dbReference type="CDD" id="cd00959">
    <property type="entry name" value="DeoC"/>
    <property type="match status" value="1"/>
</dbReference>
<dbReference type="InterPro" id="IPR013785">
    <property type="entry name" value="Aldolase_TIM"/>
</dbReference>
<evidence type="ECO:0000256" key="2">
    <source>
        <dbReference type="ARBA" id="ARBA00022490"/>
    </source>
</evidence>
<dbReference type="Proteomes" id="UP000017396">
    <property type="component" value="Chromosome"/>
</dbReference>
<dbReference type="UniPathway" id="UPA00002">
    <property type="reaction ID" value="UER00468"/>
</dbReference>
<dbReference type="OrthoDB" id="9778711at2"/>
<dbReference type="AlphaFoldDB" id="U5QEL6"/>
<dbReference type="KEGG" id="glj:GKIL_1095"/>
<dbReference type="FunFam" id="3.20.20.70:FF:000044">
    <property type="entry name" value="Deoxyribose-phosphate aldolase"/>
    <property type="match status" value="1"/>
</dbReference>
<dbReference type="PANTHER" id="PTHR10889">
    <property type="entry name" value="DEOXYRIBOSE-PHOSPHATE ALDOLASE"/>
    <property type="match status" value="1"/>
</dbReference>
<dbReference type="PATRIC" id="fig|1183438.3.peg.1080"/>
<comment type="subcellular location">
    <subcellularLocation>
        <location evidence="7">Cytoplasm</location>
    </subcellularLocation>
</comment>
<feature type="active site" description="Schiff-base intermediate with acetaldehyde" evidence="7">
    <location>
        <position position="157"/>
    </location>
</feature>
<organism evidence="8 9">
    <name type="scientific">Gloeobacter kilaueensis (strain ATCC BAA-2537 / CCAP 1431/1 / ULC 316 / JS1)</name>
    <dbReference type="NCBI Taxonomy" id="1183438"/>
    <lineage>
        <taxon>Bacteria</taxon>
        <taxon>Bacillati</taxon>
        <taxon>Cyanobacteriota</taxon>
        <taxon>Cyanophyceae</taxon>
        <taxon>Gloeobacterales</taxon>
        <taxon>Gloeobacteraceae</taxon>
        <taxon>Gloeobacter</taxon>
    </lineage>
</organism>
<dbReference type="InterPro" id="IPR002915">
    <property type="entry name" value="DeoC/FbaB/LacD_aldolase"/>
</dbReference>
<dbReference type="SMART" id="SM01133">
    <property type="entry name" value="DeoC"/>
    <property type="match status" value="1"/>
</dbReference>
<keyword evidence="9" id="KW-1185">Reference proteome</keyword>
<keyword evidence="2 7" id="KW-0963">Cytoplasm</keyword>
<evidence type="ECO:0000313" key="8">
    <source>
        <dbReference type="EMBL" id="AGY57341.1"/>
    </source>
</evidence>
<comment type="catalytic activity">
    <reaction evidence="5 7">
        <text>2-deoxy-D-ribose 5-phosphate = D-glyceraldehyde 3-phosphate + acetaldehyde</text>
        <dbReference type="Rhea" id="RHEA:12821"/>
        <dbReference type="ChEBI" id="CHEBI:15343"/>
        <dbReference type="ChEBI" id="CHEBI:59776"/>
        <dbReference type="ChEBI" id="CHEBI:62877"/>
        <dbReference type="EC" id="4.1.2.4"/>
    </reaction>
</comment>
<sequence length="226" mass="24612">MISSHPEIELAGFIEQTCLKPTTTADDIRQICWEAQRYRFGAVCVAPVYARLAVEQLHKQKPKIFTVVGFPLGLSTAAAKLYEAEEAAAMGVDGLEVMVNLGAVKSGQYNVIYEELGRIVDAVSCEVRAILEWNLLDGDERKHLAEVCLDVGVSMLKTSAGWSGLVKTEDVQALRRVVRNQLGIKVAGGVHSLSQALELLAAGANRLGTSRGVEILREQHRLEETA</sequence>
<evidence type="ECO:0000256" key="5">
    <source>
        <dbReference type="ARBA" id="ARBA00048791"/>
    </source>
</evidence>
<name>U5QEL6_GLOK1</name>
<feature type="active site" description="Proton donor/acceptor" evidence="7">
    <location>
        <position position="96"/>
    </location>
</feature>
<accession>U5QEL6</accession>
<dbReference type="HOGENOM" id="CLU_053595_0_1_3"/>
<dbReference type="SUPFAM" id="SSF51569">
    <property type="entry name" value="Aldolase"/>
    <property type="match status" value="1"/>
</dbReference>
<feature type="active site" description="Proton donor/acceptor" evidence="7">
    <location>
        <position position="185"/>
    </location>
</feature>
<dbReference type="eggNOG" id="COG0274">
    <property type="taxonomic scope" value="Bacteria"/>
</dbReference>